<comment type="caution">
    <text evidence="2">The sequence shown here is derived from an EMBL/GenBank/DDBJ whole genome shotgun (WGS) entry which is preliminary data.</text>
</comment>
<dbReference type="EMBL" id="NQVE01000134">
    <property type="protein sequence ID" value="RAL45343.1"/>
    <property type="molecule type" value="Genomic_DNA"/>
</dbReference>
<evidence type="ECO:0000256" key="1">
    <source>
        <dbReference type="SAM" id="MobiDB-lite"/>
    </source>
</evidence>
<proteinExistence type="predicted"/>
<protein>
    <submittedName>
        <fullName evidence="2">Uncharacterized protein</fullName>
    </submittedName>
</protein>
<evidence type="ECO:0000313" key="3">
    <source>
        <dbReference type="Proteomes" id="UP000249390"/>
    </source>
</evidence>
<name>A0A328DMT9_9ASTE</name>
<keyword evidence="3" id="KW-1185">Reference proteome</keyword>
<sequence length="69" mass="7900">MVRDLTEPPPTPRSLLLFRRDQSSLQSKHRPATACIGLRAEPVSGDFTDRRRNTCREEFARPRVFGSSE</sequence>
<dbReference type="AlphaFoldDB" id="A0A328DMT9"/>
<dbReference type="Proteomes" id="UP000249390">
    <property type="component" value="Unassembled WGS sequence"/>
</dbReference>
<gene>
    <name evidence="2" type="ORF">DM860_013739</name>
</gene>
<feature type="region of interest" description="Disordered" evidence="1">
    <location>
        <begin position="1"/>
        <end position="23"/>
    </location>
</feature>
<evidence type="ECO:0000313" key="2">
    <source>
        <dbReference type="EMBL" id="RAL45343.1"/>
    </source>
</evidence>
<organism evidence="2 3">
    <name type="scientific">Cuscuta australis</name>
    <dbReference type="NCBI Taxonomy" id="267555"/>
    <lineage>
        <taxon>Eukaryota</taxon>
        <taxon>Viridiplantae</taxon>
        <taxon>Streptophyta</taxon>
        <taxon>Embryophyta</taxon>
        <taxon>Tracheophyta</taxon>
        <taxon>Spermatophyta</taxon>
        <taxon>Magnoliopsida</taxon>
        <taxon>eudicotyledons</taxon>
        <taxon>Gunneridae</taxon>
        <taxon>Pentapetalae</taxon>
        <taxon>asterids</taxon>
        <taxon>lamiids</taxon>
        <taxon>Solanales</taxon>
        <taxon>Convolvulaceae</taxon>
        <taxon>Cuscuteae</taxon>
        <taxon>Cuscuta</taxon>
        <taxon>Cuscuta subgen. Grammica</taxon>
        <taxon>Cuscuta sect. Cleistogrammica</taxon>
    </lineage>
</organism>
<reference evidence="2 3" key="1">
    <citation type="submission" date="2018-06" db="EMBL/GenBank/DDBJ databases">
        <title>The Genome of Cuscuta australis (Dodder) Provides Insight into the Evolution of Plant Parasitism.</title>
        <authorList>
            <person name="Liu H."/>
        </authorList>
    </citation>
    <scope>NUCLEOTIDE SEQUENCE [LARGE SCALE GENOMIC DNA]</scope>
    <source>
        <strain evidence="3">cv. Yunnan</strain>
        <tissue evidence="2">Vines</tissue>
    </source>
</reference>
<accession>A0A328DMT9</accession>